<sequence length="139" mass="16366">MLFDITYNNKESVLKINKLVGEPMSFLQSLKIKGVGSSRMIVEGVSESFKSILTTISDLNYGSIEIRPKGIIVYIANKLQRFCWVIPFYKIVVFNHEFYSIHSDNHFIRFRKDNKYNQNKKFIKKMMDLKMTSTQSYFL</sequence>
<reference evidence="1" key="1">
    <citation type="submission" date="2020-04" db="EMBL/GenBank/DDBJ databases">
        <title>Tenacibaculum mesophilum bac2.</title>
        <authorList>
            <person name="Li M."/>
        </authorList>
    </citation>
    <scope>NUCLEOTIDE SEQUENCE</scope>
    <source>
        <strain evidence="1">Bac2</strain>
    </source>
</reference>
<dbReference type="Proteomes" id="UP001056837">
    <property type="component" value="Chromosome"/>
</dbReference>
<evidence type="ECO:0000313" key="1">
    <source>
        <dbReference type="EMBL" id="UTD16128.1"/>
    </source>
</evidence>
<evidence type="ECO:0000313" key="2">
    <source>
        <dbReference type="Proteomes" id="UP001056837"/>
    </source>
</evidence>
<organism evidence="1 2">
    <name type="scientific">Tenacibaculum mesophilum</name>
    <dbReference type="NCBI Taxonomy" id="104268"/>
    <lineage>
        <taxon>Bacteria</taxon>
        <taxon>Pseudomonadati</taxon>
        <taxon>Bacteroidota</taxon>
        <taxon>Flavobacteriia</taxon>
        <taxon>Flavobacteriales</taxon>
        <taxon>Flavobacteriaceae</taxon>
        <taxon>Tenacibaculum</taxon>
    </lineage>
</organism>
<gene>
    <name evidence="1" type="ORF">HER15_11870</name>
</gene>
<protein>
    <submittedName>
        <fullName evidence="1">Uncharacterized protein</fullName>
    </submittedName>
</protein>
<dbReference type="AlphaFoldDB" id="A0AAE9MQ01"/>
<dbReference type="RefSeq" id="WP_253679552.1">
    <property type="nucleotide sequence ID" value="NZ_CP050861.1"/>
</dbReference>
<name>A0AAE9MQ01_9FLAO</name>
<dbReference type="EMBL" id="CP050861">
    <property type="protein sequence ID" value="UTD16128.1"/>
    <property type="molecule type" value="Genomic_DNA"/>
</dbReference>
<accession>A0AAE9MQ01</accession>
<proteinExistence type="predicted"/>